<evidence type="ECO:0000313" key="1">
    <source>
        <dbReference type="EMBL" id="RAK97012.1"/>
    </source>
</evidence>
<dbReference type="EMBL" id="KZ824467">
    <property type="protein sequence ID" value="RAK97012.1"/>
    <property type="molecule type" value="Genomic_DNA"/>
</dbReference>
<organism evidence="1 2">
    <name type="scientific">Aspergillus ibericus CBS 121593</name>
    <dbReference type="NCBI Taxonomy" id="1448316"/>
    <lineage>
        <taxon>Eukaryota</taxon>
        <taxon>Fungi</taxon>
        <taxon>Dikarya</taxon>
        <taxon>Ascomycota</taxon>
        <taxon>Pezizomycotina</taxon>
        <taxon>Eurotiomycetes</taxon>
        <taxon>Eurotiomycetidae</taxon>
        <taxon>Eurotiales</taxon>
        <taxon>Aspergillaceae</taxon>
        <taxon>Aspergillus</taxon>
        <taxon>Aspergillus subgen. Circumdati</taxon>
    </lineage>
</organism>
<reference evidence="1 2" key="1">
    <citation type="submission" date="2018-02" db="EMBL/GenBank/DDBJ databases">
        <title>The genomes of Aspergillus section Nigri reveals drivers in fungal speciation.</title>
        <authorList>
            <consortium name="DOE Joint Genome Institute"/>
            <person name="Vesth T.C."/>
            <person name="Nybo J."/>
            <person name="Theobald S."/>
            <person name="Brandl J."/>
            <person name="Frisvad J.C."/>
            <person name="Nielsen K.F."/>
            <person name="Lyhne E.K."/>
            <person name="Kogle M.E."/>
            <person name="Kuo A."/>
            <person name="Riley R."/>
            <person name="Clum A."/>
            <person name="Nolan M."/>
            <person name="Lipzen A."/>
            <person name="Salamov A."/>
            <person name="Henrissat B."/>
            <person name="Wiebenga A."/>
            <person name="De vries R.P."/>
            <person name="Grigoriev I.V."/>
            <person name="Mortensen U.H."/>
            <person name="Andersen M.R."/>
            <person name="Baker S.E."/>
        </authorList>
    </citation>
    <scope>NUCLEOTIDE SEQUENCE [LARGE SCALE GENOMIC DNA]</scope>
    <source>
        <strain evidence="1 2">CBS 121593</strain>
    </source>
</reference>
<dbReference type="AlphaFoldDB" id="A0A395GNS7"/>
<sequence>MDNASPELPCIWCIPMGQAGKDLSRWRAGWLRCFSSLLTIIAHRSHRLDPARSTDWNCLHCTGSRSPLRAPIIHSLPSPFDSVALYLPHCFFAQPRHLSGTRPYPVIVICLRPRGPDLLSCFDTPIGHVPPSRPWGYEPKRLTLATWHLK</sequence>
<accession>A0A395GNS7</accession>
<evidence type="ECO:0000313" key="2">
    <source>
        <dbReference type="Proteomes" id="UP000249402"/>
    </source>
</evidence>
<gene>
    <name evidence="1" type="ORF">BO80DRAFT_200025</name>
</gene>
<dbReference type="GeneID" id="37219062"/>
<dbReference type="Proteomes" id="UP000249402">
    <property type="component" value="Unassembled WGS sequence"/>
</dbReference>
<dbReference type="RefSeq" id="XP_025571340.1">
    <property type="nucleotide sequence ID" value="XM_025714197.1"/>
</dbReference>
<name>A0A395GNS7_9EURO</name>
<dbReference type="VEuPathDB" id="FungiDB:BO80DRAFT_200025"/>
<protein>
    <submittedName>
        <fullName evidence="1">Uncharacterized protein</fullName>
    </submittedName>
</protein>
<keyword evidence="2" id="KW-1185">Reference proteome</keyword>
<proteinExistence type="predicted"/>